<gene>
    <name evidence="1" type="ORF">IV52_GL001251</name>
</gene>
<name>A0A0R2JUE5_9LACO</name>
<evidence type="ECO:0000313" key="2">
    <source>
        <dbReference type="Proteomes" id="UP000051565"/>
    </source>
</evidence>
<accession>A0A0R2JUE5</accession>
<protein>
    <submittedName>
        <fullName evidence="1">Uncharacterized protein</fullName>
    </submittedName>
</protein>
<keyword evidence="2" id="KW-1185">Reference proteome</keyword>
<dbReference type="AlphaFoldDB" id="A0A0R2JUE5"/>
<evidence type="ECO:0000313" key="1">
    <source>
        <dbReference type="EMBL" id="KRN78314.1"/>
    </source>
</evidence>
<sequence length="210" mass="24860">MTVEIKDNHEMLKLVHELEDDYAFEDEFGNNHFSINNVPKNNPILKAIQKFNGEKLITHEKGFKTAYLYQAYDWNNKLVAEGFDKQYLMTKLRKVKDFKNYRFSLSMINSGLKRDHGKFYWGYIKIKEVKREVAIPKTYEKYEYSAFDKDGNFICKAEGIRKLEAKLKNSRLKDCIGLSNSSIGDHLKKYNGKTRWGHIEIKEIEKIKRE</sequence>
<reference evidence="1 2" key="1">
    <citation type="journal article" date="2015" name="Genome Announc.">
        <title>Expanding the biotechnology potential of lactobacilli through comparative genomics of 213 strains and associated genera.</title>
        <authorList>
            <person name="Sun Z."/>
            <person name="Harris H.M."/>
            <person name="McCann A."/>
            <person name="Guo C."/>
            <person name="Argimon S."/>
            <person name="Zhang W."/>
            <person name="Yang X."/>
            <person name="Jeffery I.B."/>
            <person name="Cooney J.C."/>
            <person name="Kagawa T.F."/>
            <person name="Liu W."/>
            <person name="Song Y."/>
            <person name="Salvetti E."/>
            <person name="Wrobel A."/>
            <person name="Rasinkangas P."/>
            <person name="Parkhill J."/>
            <person name="Rea M.C."/>
            <person name="O'Sullivan O."/>
            <person name="Ritari J."/>
            <person name="Douillard F.P."/>
            <person name="Paul Ross R."/>
            <person name="Yang R."/>
            <person name="Briner A.E."/>
            <person name="Felis G.E."/>
            <person name="de Vos W.M."/>
            <person name="Barrangou R."/>
            <person name="Klaenhammer T.R."/>
            <person name="Caufield P.W."/>
            <person name="Cui Y."/>
            <person name="Zhang H."/>
            <person name="O'Toole P.W."/>
        </authorList>
    </citation>
    <scope>NUCLEOTIDE SEQUENCE [LARGE SCALE GENOMIC DNA]</scope>
    <source>
        <strain evidence="1 2">DSM 20690</strain>
    </source>
</reference>
<dbReference type="Proteomes" id="UP000051565">
    <property type="component" value="Unassembled WGS sequence"/>
</dbReference>
<dbReference type="STRING" id="53444.AYR59_04575"/>
<comment type="caution">
    <text evidence="1">The sequence shown here is derived from an EMBL/GenBank/DDBJ whole genome shotgun (WGS) entry which is preliminary data.</text>
</comment>
<dbReference type="EMBL" id="JQBT01000035">
    <property type="protein sequence ID" value="KRN78314.1"/>
    <property type="molecule type" value="Genomic_DNA"/>
</dbReference>
<proteinExistence type="predicted"/>
<dbReference type="RefSeq" id="WP_054646901.1">
    <property type="nucleotide sequence ID" value="NZ_FUXS01000011.1"/>
</dbReference>
<dbReference type="PATRIC" id="fig|1122148.6.peg.1285"/>
<organism evidence="1 2">
    <name type="scientific">Fructilactobacillus lindneri DSM 20690 = JCM 11027</name>
    <dbReference type="NCBI Taxonomy" id="1122148"/>
    <lineage>
        <taxon>Bacteria</taxon>
        <taxon>Bacillati</taxon>
        <taxon>Bacillota</taxon>
        <taxon>Bacilli</taxon>
        <taxon>Lactobacillales</taxon>
        <taxon>Lactobacillaceae</taxon>
        <taxon>Fructilactobacillus</taxon>
    </lineage>
</organism>